<evidence type="ECO:0000313" key="2">
    <source>
        <dbReference type="EMBL" id="MDT0451231.1"/>
    </source>
</evidence>
<dbReference type="RefSeq" id="WP_311612531.1">
    <property type="nucleotide sequence ID" value="NZ_JAVRFI010000012.1"/>
</dbReference>
<evidence type="ECO:0000259" key="1">
    <source>
        <dbReference type="Pfam" id="PF04149"/>
    </source>
</evidence>
<keyword evidence="3" id="KW-1185">Reference proteome</keyword>
<reference evidence="2" key="1">
    <citation type="submission" date="2024-05" db="EMBL/GenBank/DDBJ databases">
        <title>30 novel species of actinomycetes from the DSMZ collection.</title>
        <authorList>
            <person name="Nouioui I."/>
        </authorList>
    </citation>
    <scope>NUCLEOTIDE SEQUENCE</scope>
    <source>
        <strain evidence="2">DSM 40473</strain>
    </source>
</reference>
<dbReference type="Proteomes" id="UP001180531">
    <property type="component" value="Unassembled WGS sequence"/>
</dbReference>
<dbReference type="EMBL" id="JAVRFI010000012">
    <property type="protein sequence ID" value="MDT0451231.1"/>
    <property type="molecule type" value="Genomic_DNA"/>
</dbReference>
<dbReference type="InterPro" id="IPR007278">
    <property type="entry name" value="DUF397"/>
</dbReference>
<dbReference type="Pfam" id="PF04149">
    <property type="entry name" value="DUF397"/>
    <property type="match status" value="1"/>
</dbReference>
<accession>A0ABU2SRF5</accession>
<feature type="domain" description="DUF397" evidence="1">
    <location>
        <begin position="9"/>
        <end position="65"/>
    </location>
</feature>
<proteinExistence type="predicted"/>
<sequence length="66" mass="7152">MNRIDTHGAAWVKSSYSGGNEGECVEFAPNLTDNGIVPVRDSKNPDHPALIFETTAWSTFTASLRA</sequence>
<organism evidence="2 3">
    <name type="scientific">Streptomyces hesseae</name>
    <dbReference type="NCBI Taxonomy" id="3075519"/>
    <lineage>
        <taxon>Bacteria</taxon>
        <taxon>Bacillati</taxon>
        <taxon>Actinomycetota</taxon>
        <taxon>Actinomycetes</taxon>
        <taxon>Kitasatosporales</taxon>
        <taxon>Streptomycetaceae</taxon>
        <taxon>Streptomyces</taxon>
    </lineage>
</organism>
<comment type="caution">
    <text evidence="2">The sequence shown here is derived from an EMBL/GenBank/DDBJ whole genome shotgun (WGS) entry which is preliminary data.</text>
</comment>
<evidence type="ECO:0000313" key="3">
    <source>
        <dbReference type="Proteomes" id="UP001180531"/>
    </source>
</evidence>
<name>A0ABU2SRF5_9ACTN</name>
<gene>
    <name evidence="2" type="ORF">RM609_19380</name>
</gene>
<protein>
    <submittedName>
        <fullName evidence="2">DUF397 domain-containing protein</fullName>
    </submittedName>
</protein>